<feature type="region of interest" description="Disordered" evidence="3">
    <location>
        <begin position="349"/>
        <end position="382"/>
    </location>
</feature>
<gene>
    <name evidence="6" type="ORF">COCON_G00010340</name>
</gene>
<comment type="caution">
    <text evidence="6">The sequence shown here is derived from an EMBL/GenBank/DDBJ whole genome shotgun (WGS) entry which is preliminary data.</text>
</comment>
<feature type="compositionally biased region" description="Basic and acidic residues" evidence="3">
    <location>
        <begin position="620"/>
        <end position="629"/>
    </location>
</feature>
<evidence type="ECO:0000313" key="7">
    <source>
        <dbReference type="Proteomes" id="UP001152803"/>
    </source>
</evidence>
<sequence>MVHQNEHPFHCSVTVLLHFLQTLLGSVRSAYAMKMELLKVAIVLQALSLCQGLQIIISPSQKNVSQSEGTDEPAINEIDAFTPQLSGNCSGTLGVFNHTEWTAVLLTPQSVRKVADKICRHLGCRKAFSVSHTALHNATCLTNCTYSDSKLMNCTEVSQSSCTNVTEIVCKSSLNKTVRLVGGSNRCEGRVELWNAGKWGTVCNDSWDLEDASVVCRQLNCGSAFRVTGEGGGFGVGSGPIFLDKVNCTGTEKNLWNCSALRNSSCTHREDAGVVCSESPGAQHTSTVAVTTGVWSTTFRTTVPPSQGPRLAPAEVGCIILSVLLVMALAVNAIFCWRFRKRERGVSGAVEQSKHSLHSSTGQQENDYRSADDAHKLPTDTTRNDVLLNPRALCAQQSLGNYSIDSDYEPYDFSVEPSVALATFKNSLRNRGDDRSPTLKPSSLYCLTEEGTDHTSGPADNAGLPGCHEQAGGPPTLGENHMSGVNDTKNHAIPTADSFDSFPSSEECYENTREAELHTQGDALPVETAERGEAFQPQRAKCGPELDDSFDSSSTSSGECYENTGEEAERHVQEMTGKEPLIQPQNKHYNPGLTNFQPDRHSQVDSFDSSSTSSGEFYENIEREAELHIQGEGTPTELAEREDPIQPQTEDQDPGFTSCHFQPSPQNDGDSSSTSSGDDDDDYDIPEGQAEPLCPAVREDFDQSSSDSDYDDVANYIL</sequence>
<feature type="region of interest" description="Disordered" evidence="3">
    <location>
        <begin position="491"/>
        <end position="718"/>
    </location>
</feature>
<feature type="signal peptide" evidence="4">
    <location>
        <begin position="1"/>
        <end position="32"/>
    </location>
</feature>
<dbReference type="PROSITE" id="PS50287">
    <property type="entry name" value="SRCR_2"/>
    <property type="match status" value="2"/>
</dbReference>
<evidence type="ECO:0000259" key="5">
    <source>
        <dbReference type="PROSITE" id="PS50287"/>
    </source>
</evidence>
<keyword evidence="1 2" id="KW-1015">Disulfide bond</keyword>
<dbReference type="SMART" id="SM00202">
    <property type="entry name" value="SR"/>
    <property type="match status" value="1"/>
</dbReference>
<dbReference type="InterPro" id="IPR036772">
    <property type="entry name" value="SRCR-like_dom_sf"/>
</dbReference>
<evidence type="ECO:0000313" key="6">
    <source>
        <dbReference type="EMBL" id="KAJ8288375.1"/>
    </source>
</evidence>
<dbReference type="Proteomes" id="UP001152803">
    <property type="component" value="Unassembled WGS sequence"/>
</dbReference>
<feature type="compositionally biased region" description="Basic and acidic residues" evidence="3">
    <location>
        <begin position="366"/>
        <end position="378"/>
    </location>
</feature>
<name>A0A9Q1I8Y5_CONCO</name>
<feature type="chain" id="PRO_5040164762" description="SRCR domain-containing protein" evidence="4">
    <location>
        <begin position="33"/>
        <end position="718"/>
    </location>
</feature>
<evidence type="ECO:0000256" key="4">
    <source>
        <dbReference type="SAM" id="SignalP"/>
    </source>
</evidence>
<keyword evidence="4" id="KW-0732">Signal</keyword>
<feature type="disulfide bond" evidence="2">
    <location>
        <begin position="248"/>
        <end position="258"/>
    </location>
</feature>
<evidence type="ECO:0000256" key="3">
    <source>
        <dbReference type="SAM" id="MobiDB-lite"/>
    </source>
</evidence>
<comment type="caution">
    <text evidence="2">Lacks conserved residue(s) required for the propagation of feature annotation.</text>
</comment>
<feature type="domain" description="SRCR" evidence="5">
    <location>
        <begin position="178"/>
        <end position="277"/>
    </location>
</feature>
<feature type="compositionally biased region" description="Polar residues" evidence="3">
    <location>
        <begin position="583"/>
        <end position="597"/>
    </location>
</feature>
<dbReference type="PANTHER" id="PTHR48071:SF26">
    <property type="entry name" value="ANTIGEN WC1.1-LIKE"/>
    <property type="match status" value="1"/>
</dbReference>
<proteinExistence type="predicted"/>
<dbReference type="SUPFAM" id="SSF56487">
    <property type="entry name" value="SRCR-like"/>
    <property type="match status" value="2"/>
</dbReference>
<organism evidence="6 7">
    <name type="scientific">Conger conger</name>
    <name type="common">Conger eel</name>
    <name type="synonym">Muraena conger</name>
    <dbReference type="NCBI Taxonomy" id="82655"/>
    <lineage>
        <taxon>Eukaryota</taxon>
        <taxon>Metazoa</taxon>
        <taxon>Chordata</taxon>
        <taxon>Craniata</taxon>
        <taxon>Vertebrata</taxon>
        <taxon>Euteleostomi</taxon>
        <taxon>Actinopterygii</taxon>
        <taxon>Neopterygii</taxon>
        <taxon>Teleostei</taxon>
        <taxon>Anguilliformes</taxon>
        <taxon>Congridae</taxon>
        <taxon>Conger</taxon>
    </lineage>
</organism>
<dbReference type="PANTHER" id="PTHR48071">
    <property type="entry name" value="SRCR DOMAIN-CONTAINING PROTEIN"/>
    <property type="match status" value="1"/>
</dbReference>
<dbReference type="InterPro" id="IPR001190">
    <property type="entry name" value="SRCR"/>
</dbReference>
<feature type="disulfide bond" evidence="2">
    <location>
        <begin position="144"/>
        <end position="154"/>
    </location>
</feature>
<feature type="domain" description="SRCR" evidence="5">
    <location>
        <begin position="75"/>
        <end position="171"/>
    </location>
</feature>
<accession>A0A9Q1I8Y5</accession>
<dbReference type="Pfam" id="PF00530">
    <property type="entry name" value="SRCR"/>
    <property type="match status" value="1"/>
</dbReference>
<dbReference type="FunFam" id="3.10.250.10:FF:000002">
    <property type="entry name" value="Scavenger receptor cysteine-rich type 1 protein M130"/>
    <property type="match status" value="1"/>
</dbReference>
<dbReference type="GO" id="GO:0016020">
    <property type="term" value="C:membrane"/>
    <property type="evidence" value="ECO:0007669"/>
    <property type="project" value="InterPro"/>
</dbReference>
<evidence type="ECO:0000256" key="1">
    <source>
        <dbReference type="ARBA" id="ARBA00023157"/>
    </source>
</evidence>
<dbReference type="AlphaFoldDB" id="A0A9Q1I8Y5"/>
<feature type="compositionally biased region" description="Basic and acidic residues" evidence="3">
    <location>
        <begin position="567"/>
        <end position="577"/>
    </location>
</feature>
<dbReference type="PRINTS" id="PR00258">
    <property type="entry name" value="SPERACTRCPTR"/>
</dbReference>
<dbReference type="OrthoDB" id="536948at2759"/>
<reference evidence="6" key="1">
    <citation type="journal article" date="2023" name="Science">
        <title>Genome structures resolve the early diversification of teleost fishes.</title>
        <authorList>
            <person name="Parey E."/>
            <person name="Louis A."/>
            <person name="Montfort J."/>
            <person name="Bouchez O."/>
            <person name="Roques C."/>
            <person name="Iampietro C."/>
            <person name="Lluch J."/>
            <person name="Castinel A."/>
            <person name="Donnadieu C."/>
            <person name="Desvignes T."/>
            <person name="Floi Bucao C."/>
            <person name="Jouanno E."/>
            <person name="Wen M."/>
            <person name="Mejri S."/>
            <person name="Dirks R."/>
            <person name="Jansen H."/>
            <person name="Henkel C."/>
            <person name="Chen W.J."/>
            <person name="Zahm M."/>
            <person name="Cabau C."/>
            <person name="Klopp C."/>
            <person name="Thompson A.W."/>
            <person name="Robinson-Rechavi M."/>
            <person name="Braasch I."/>
            <person name="Lecointre G."/>
            <person name="Bobe J."/>
            <person name="Postlethwait J.H."/>
            <person name="Berthelot C."/>
            <person name="Roest Crollius H."/>
            <person name="Guiguen Y."/>
        </authorList>
    </citation>
    <scope>NUCLEOTIDE SEQUENCE</scope>
    <source>
        <strain evidence="6">Concon-B</strain>
    </source>
</reference>
<feature type="compositionally biased region" description="Low complexity" evidence="3">
    <location>
        <begin position="604"/>
        <end position="614"/>
    </location>
</feature>
<dbReference type="Gene3D" id="3.10.250.10">
    <property type="entry name" value="SRCR-like domain"/>
    <property type="match status" value="2"/>
</dbReference>
<dbReference type="EMBL" id="JAFJMO010000001">
    <property type="protein sequence ID" value="KAJ8288375.1"/>
    <property type="molecule type" value="Genomic_DNA"/>
</dbReference>
<feature type="compositionally biased region" description="Basic and acidic residues" evidence="3">
    <location>
        <begin position="510"/>
        <end position="519"/>
    </location>
</feature>
<evidence type="ECO:0000256" key="2">
    <source>
        <dbReference type="PROSITE-ProRule" id="PRU00196"/>
    </source>
</evidence>
<protein>
    <recommendedName>
        <fullName evidence="5">SRCR domain-containing protein</fullName>
    </recommendedName>
</protein>
<keyword evidence="7" id="KW-1185">Reference proteome</keyword>